<dbReference type="PANTHER" id="PTHR13774:SF17">
    <property type="entry name" value="PHENAZINE BIOSYNTHESIS-LIKE DOMAIN-CONTAINING PROTEIN"/>
    <property type="match status" value="1"/>
</dbReference>
<evidence type="ECO:0000256" key="6">
    <source>
        <dbReference type="PROSITE-ProRule" id="PRU00322"/>
    </source>
</evidence>
<dbReference type="InterPro" id="IPR001394">
    <property type="entry name" value="Peptidase_C19_UCH"/>
</dbReference>
<dbReference type="Gene3D" id="4.10.1060.10">
    <property type="entry name" value="Zinc finger, RanBP2-type"/>
    <property type="match status" value="2"/>
</dbReference>
<dbReference type="CDD" id="cd19671">
    <property type="entry name" value="UBR-box_UBR4_5_6_7"/>
    <property type="match status" value="1"/>
</dbReference>
<dbReference type="OrthoDB" id="2420415at2759"/>
<dbReference type="CDD" id="cd04301">
    <property type="entry name" value="NAT_SF"/>
    <property type="match status" value="1"/>
</dbReference>
<dbReference type="GO" id="GO:0016853">
    <property type="term" value="F:isomerase activity"/>
    <property type="evidence" value="ECO:0007669"/>
    <property type="project" value="UniProtKB-KW"/>
</dbReference>
<name>A0A1V9YSY1_9STRA</name>
<dbReference type="Gene3D" id="3.40.630.30">
    <property type="match status" value="1"/>
</dbReference>
<dbReference type="SUPFAM" id="SSF55729">
    <property type="entry name" value="Acyl-CoA N-acyltransferases (Nat)"/>
    <property type="match status" value="1"/>
</dbReference>
<dbReference type="InterPro" id="IPR018200">
    <property type="entry name" value="USP_CS"/>
</dbReference>
<dbReference type="Gene3D" id="3.90.70.10">
    <property type="entry name" value="Cysteine proteinases"/>
    <property type="match status" value="2"/>
</dbReference>
<evidence type="ECO:0000256" key="3">
    <source>
        <dbReference type="ARBA" id="ARBA00022771"/>
    </source>
</evidence>
<evidence type="ECO:0000256" key="4">
    <source>
        <dbReference type="ARBA" id="ARBA00022833"/>
    </source>
</evidence>
<comment type="caution">
    <text evidence="12">The sequence shown here is derived from an EMBL/GenBank/DDBJ whole genome shotgun (WGS) entry which is preliminary data.</text>
</comment>
<evidence type="ECO:0000259" key="8">
    <source>
        <dbReference type="PROSITE" id="PS50199"/>
    </source>
</evidence>
<reference evidence="12 13" key="1">
    <citation type="journal article" date="2014" name="Genome Biol. Evol.">
        <title>The secreted proteins of Achlya hypogyna and Thraustotheca clavata identify the ancestral oomycete secretome and reveal gene acquisitions by horizontal gene transfer.</title>
        <authorList>
            <person name="Misner I."/>
            <person name="Blouin N."/>
            <person name="Leonard G."/>
            <person name="Richards T.A."/>
            <person name="Lane C.E."/>
        </authorList>
    </citation>
    <scope>NUCLEOTIDE SEQUENCE [LARGE SCALE GENOMIC DNA]</scope>
    <source>
        <strain evidence="12 13">ATCC 34112</strain>
    </source>
</reference>
<dbReference type="PROSITE" id="PS00973">
    <property type="entry name" value="USP_2"/>
    <property type="match status" value="1"/>
</dbReference>
<evidence type="ECO:0000313" key="12">
    <source>
        <dbReference type="EMBL" id="OQR88731.1"/>
    </source>
</evidence>
<dbReference type="InterPro" id="IPR036443">
    <property type="entry name" value="Znf_RanBP2_sf"/>
</dbReference>
<dbReference type="Pfam" id="PF02567">
    <property type="entry name" value="PhzC-PhzF"/>
    <property type="match status" value="1"/>
</dbReference>
<keyword evidence="12" id="KW-0645">Protease</keyword>
<feature type="region of interest" description="Disordered" evidence="7">
    <location>
        <begin position="1538"/>
        <end position="1568"/>
    </location>
</feature>
<evidence type="ECO:0000259" key="10">
    <source>
        <dbReference type="PROSITE" id="PS51186"/>
    </source>
</evidence>
<sequence length="2821" mass="309070">MVTNTFRLVTLDEAIAAHDIEVASYPHDEAASLQQIQSRIQQANDYFLGVYDDNNQLLGFVNGTLTAKRDLEEETMSCHDPNGKYLCIHSVVVSQAYRGQGIAKKLLKAYVARVIDKGVVSAIVLIAKPYLVHFYISCGFIVTRLSPVVHGNDAWMELVLDCDKARELNVVVVDAFASKAYEGNPAAVVVMSCGAFDVDGVEKWMQLVAMERNLSETTFVAPLSEDHIGGNEYRLRWFTPVHEVNLCGHGTLATSYVLYEDGCCNKDEPIHFHTRSGKLTVQRVLLPDGESFGIEMNFPTLPKHVHDDTWRQERALQLIDGLDIKQTDILAIEQYGPSVLCHLTLDAFEAITPDFTLLATIFYHGIIVTCAAPDSSKYDFYTRFFCPRGGVNEDPVTGSAHCALTPYWNSAYLLWRSTMGMPSLLEVWRRFLSVNGPMLDENALKETGMLLSTCVDAPEAVAASLTDGIDAIIAKVKQDEPHEVTNATLLLLQLIKHTYSGLKIAKRFECLDIATSALVPALLQLIEVLLPVNGLIHADAHLSVETLSFLGNVLLGYQHSSSLYQKYHCHLVQLAESIGQHPQLHDTALGSTLGQLMVLIAASLIRLNPGALLLNAELQKSVALNLNQFAKPSSSEIDICLRENAWILSTNQEFLPSIEGLWELDEFNDATTASKNAGSVHLQRTNSCHAVPFTSTLYGDDGNKKYELSGTAVSPLDLLQSTSKTHDKSWYLQGHWHQILESNAPNTMQSPNLTATSEWSCKACTVVNVPTATKCSTCGAAAPPAMPSALNELAFTSGSNPAPFSAILNDRILSIQWSRGDQKGTWLARRYSPKAHFALPTLTSELSAMVYNLTGDTSQCLVVEKNISVQNHLETTFECHFLQNANSSAAKQAIVGNGQFALSISVGNLVWEYGRQVLSVPLPSTEEFVHVALVWNTTELILVLNGEISSRSPRSRDQEEDILAKHFVIGARPVDAITPPASFLQLPTSKFTLEDGFHGSIVEVRLWSNAQSLENIQEQSNQVSSKEHQHLMLYLPLVGPYEHLLIDHGPHGNHATKYDSAEEHPVTRLQPNSSLPVLNHLWSVIDGVGVCGAVSTSPDHDWTLHSGSALWYEEAVDFQTNSSLQIAIDTSFAMSTKTSLCFALATSSFWSLASLIDEVSLIELPENSFQPPSKLTALFINVVQQQDSRGCSIGIYVWKGKSLHCLSTVSSMVSPVTSINVQYDYARGTLGVLLNQCLISLMSIDIPRILGVNAQKPIRTGIICPKKSDIEDSTSVSVSNWTIDMSAQESTSYSAIREVYNIVDNNKPASVEDHNTISCSKFHTDGSAITQELYGCQSCNTSLVFCKTCAALCHEGHELVYKGKSSGACGCRSRGANSCSCPEPVPLPEGKTSLGEPVFNLWYCPKCTVINPVSSARCSVCAETSTVPNPPSHEIIPAPVQDSGSSSSWTCDACTMVNDAAATKCFMCETAKPGGDNSRLLALANYASNTIHSQVEVAGPSGPWTCTVCTLNNDEKSKSCAACGTARVVDAIPIAAPVASTNPTPSPAPQPTESAPTTSNNSSVEMKQQLQQLKLQRYPLDISTFNDSATVWETTEGILIMNYNSKEAFIGDVVCGTYQNTEGTLVGLLKTLESGSMDFRGKYKTKANAVENSLIWHFGAPGRFDGYWYRGDGSGPWRCKWVSATAGVRGLNSAPFYTGLINMEQNLTNVCYQNSFLQLLFSTQAFRVALLSQSSPTPLVETLRQLFTQLLASQSPAIATHALQRCLPSTFKAGRQQDTCDFAHFLMDSFGSSTLEGDVSRIFGGQQATIRRCKSCNKTSSTDEYFWELLLNMVDLRYTPITDISAVTGTSLKIPCPAGYDRLNFDLNKDRANAPYVYLCTQRDTNALPITDILVRVTDITEPKPTMQGYSRVEVDLNMGGSAGATINLTTSNAKGPTTGVASSEQPRSGVKKQIHLFFSRDPKGSPITDLAVIYGTNAIPDGFRQIRVDLNQGDGTPVYLCYRCDMPITDLKLVTEGVPGFKLLDQSLHLAPNEHQYIAHTDGGHGPCVTGLRLVSPSEADALKKGHWEDLKLRSKDKRLMIQRGHGNPLYAIEVFRAPRMVPKYSDYEVITLDQVVSKPFTANSILGLWRAGDDCDRAKRAVNFHSITPITNPTFHVQAKFDKKGVLTGIAQFLSATQTYALVGHWQDAQTKLQQVAHLLFRKNALTGGVLEGTIGDSNGKNVIIRGNQVTSEVSVQNPITAIVLIRKHELAQLPDGVQVLPTEINSDLCLGVRRDPNELPVKDVCVVYGDVDPVPDDFLCVQTTIHGMSANLNEGSQGLPLFVCYKCDSVPSTKGISDLMILTSNEAPEGFTKIAHTPLGMEANLQTGKTMFLAYKRADDTSDNMFVDHPLNGLYETSIWGKMDLVVLSQLESCHEIQGKCGFTVHDNAAALRGFVYCNGENSWQSLGFWEPTYGQFNSLIASTYSLIAPLNASSRAYCLNFTLDGTIPVTSGFWTSSNTEGGKWNLVKDCYIHVGYKKDYGSEWANGALVYSDRISSHAIPSLLHRFVSPRTLGGDFTCGECHERVDSRVSSVIVTPPSHLVLTLKRMHYDWRLQTTCKSLYDVTFAPYLELPSLSDEDAAVVNSSNINNEGSRHYGLYGVLVHSGVSANSGHYYSYCRPSSASNLQLENDPNAPWIKFNDKTLTVSSWEEMNEAMMTSVSDSVYLLFYKRLDNIVHTKSDHEEVKSDDDESMLLAKAMALSMSSAQASPENLHEEQFAPETQLLLNEIENDNTQLTRKALENWSSTVSIDELHAAILMKNSIPEPYKGALIGALAL</sequence>
<protein>
    <submittedName>
        <fullName evidence="12">Ubiquitin-specific protease</fullName>
    </submittedName>
</protein>
<dbReference type="SUPFAM" id="SSF54001">
    <property type="entry name" value="Cysteine proteinases"/>
    <property type="match status" value="1"/>
</dbReference>
<dbReference type="SUPFAM" id="SSF49899">
    <property type="entry name" value="Concanavalin A-like lectins/glucanases"/>
    <property type="match status" value="1"/>
</dbReference>
<feature type="domain" description="MABP" evidence="11">
    <location>
        <begin position="2239"/>
        <end position="2382"/>
    </location>
</feature>
<keyword evidence="12" id="KW-0378">Hydrolase</keyword>
<dbReference type="InterPro" id="IPR001876">
    <property type="entry name" value="Znf_RanBP2"/>
</dbReference>
<evidence type="ECO:0000313" key="13">
    <source>
        <dbReference type="Proteomes" id="UP000243217"/>
    </source>
</evidence>
<dbReference type="PANTHER" id="PTHR13774">
    <property type="entry name" value="PHENAZINE BIOSYNTHESIS PROTEIN"/>
    <property type="match status" value="1"/>
</dbReference>
<dbReference type="Gene3D" id="2.60.120.200">
    <property type="match status" value="1"/>
</dbReference>
<feature type="compositionally biased region" description="Polar residues" evidence="7">
    <location>
        <begin position="1551"/>
        <end position="1566"/>
    </location>
</feature>
<dbReference type="SUPFAM" id="SSF54506">
    <property type="entry name" value="Diaminopimelate epimerase-like"/>
    <property type="match status" value="1"/>
</dbReference>
<dbReference type="InterPro" id="IPR023341">
    <property type="entry name" value="MABP"/>
</dbReference>
<evidence type="ECO:0000259" key="9">
    <source>
        <dbReference type="PROSITE" id="PS50235"/>
    </source>
</evidence>
<dbReference type="Proteomes" id="UP000243217">
    <property type="component" value="Unassembled WGS sequence"/>
</dbReference>
<keyword evidence="2" id="KW-0479">Metal-binding</keyword>
<dbReference type="Pfam" id="PF00443">
    <property type="entry name" value="UCH"/>
    <property type="match status" value="1"/>
</dbReference>
<dbReference type="InterPro" id="IPR028889">
    <property type="entry name" value="USP"/>
</dbReference>
<proteinExistence type="inferred from homology"/>
<keyword evidence="13" id="KW-1185">Reference proteome</keyword>
<dbReference type="InterPro" id="IPR000182">
    <property type="entry name" value="GNAT_dom"/>
</dbReference>
<dbReference type="InterPro" id="IPR016181">
    <property type="entry name" value="Acyl_CoA_acyltransferase"/>
</dbReference>
<accession>A0A1V9YSY1</accession>
<dbReference type="Pfam" id="PF00641">
    <property type="entry name" value="Zn_ribbon_RanBP"/>
    <property type="match status" value="3"/>
</dbReference>
<dbReference type="Gene3D" id="3.10.310.10">
    <property type="entry name" value="Diaminopimelate Epimerase, Chain A, domain 1"/>
    <property type="match status" value="2"/>
</dbReference>
<feature type="domain" description="N-acetyltransferase" evidence="10">
    <location>
        <begin position="4"/>
        <end position="161"/>
    </location>
</feature>
<dbReference type="STRING" id="74557.A0A1V9YSY1"/>
<dbReference type="GO" id="GO:0016747">
    <property type="term" value="F:acyltransferase activity, transferring groups other than amino-acyl groups"/>
    <property type="evidence" value="ECO:0007669"/>
    <property type="project" value="InterPro"/>
</dbReference>
<feature type="domain" description="USP" evidence="9">
    <location>
        <begin position="1698"/>
        <end position="2716"/>
    </location>
</feature>
<dbReference type="Pfam" id="PF13673">
    <property type="entry name" value="Acetyltransf_10"/>
    <property type="match status" value="1"/>
</dbReference>
<dbReference type="SMART" id="SM00547">
    <property type="entry name" value="ZnF_RBZ"/>
    <property type="match status" value="4"/>
</dbReference>
<evidence type="ECO:0000256" key="2">
    <source>
        <dbReference type="ARBA" id="ARBA00022723"/>
    </source>
</evidence>
<evidence type="ECO:0000256" key="5">
    <source>
        <dbReference type="ARBA" id="ARBA00023235"/>
    </source>
</evidence>
<dbReference type="GO" id="GO:0016579">
    <property type="term" value="P:protein deubiquitination"/>
    <property type="evidence" value="ECO:0007669"/>
    <property type="project" value="InterPro"/>
</dbReference>
<dbReference type="InterPro" id="IPR038765">
    <property type="entry name" value="Papain-like_cys_pep_sf"/>
</dbReference>
<dbReference type="GO" id="GO:0004843">
    <property type="term" value="F:cysteine-type deubiquitinase activity"/>
    <property type="evidence" value="ECO:0007669"/>
    <property type="project" value="InterPro"/>
</dbReference>
<feature type="domain" description="MABP" evidence="11">
    <location>
        <begin position="1838"/>
        <end position="2007"/>
    </location>
</feature>
<dbReference type="InterPro" id="IPR013320">
    <property type="entry name" value="ConA-like_dom_sf"/>
</dbReference>
<evidence type="ECO:0000256" key="1">
    <source>
        <dbReference type="ARBA" id="ARBA00008270"/>
    </source>
</evidence>
<comment type="similarity">
    <text evidence="1">Belongs to the PhzF family.</text>
</comment>
<dbReference type="NCBIfam" id="TIGR00654">
    <property type="entry name" value="PhzF_family"/>
    <property type="match status" value="1"/>
</dbReference>
<gene>
    <name evidence="12" type="ORF">THRCLA_10138</name>
</gene>
<feature type="domain" description="RanBP2-type" evidence="8">
    <location>
        <begin position="1442"/>
        <end position="1474"/>
    </location>
</feature>
<keyword evidence="4" id="KW-0862">Zinc</keyword>
<dbReference type="PROSITE" id="PS51498">
    <property type="entry name" value="MABP"/>
    <property type="match status" value="2"/>
</dbReference>
<dbReference type="Gene3D" id="2.30.30.380">
    <property type="entry name" value="Zn-finger domain of Sec23/24"/>
    <property type="match status" value="1"/>
</dbReference>
<feature type="domain" description="RanBP2-type" evidence="8">
    <location>
        <begin position="755"/>
        <end position="784"/>
    </location>
</feature>
<dbReference type="GO" id="GO:0008270">
    <property type="term" value="F:zinc ion binding"/>
    <property type="evidence" value="ECO:0007669"/>
    <property type="project" value="UniProtKB-KW"/>
</dbReference>
<dbReference type="SUPFAM" id="SSF90209">
    <property type="entry name" value="Ran binding protein zinc finger-like"/>
    <property type="match status" value="1"/>
</dbReference>
<keyword evidence="5" id="KW-0413">Isomerase</keyword>
<dbReference type="GO" id="GO:0005737">
    <property type="term" value="C:cytoplasm"/>
    <property type="evidence" value="ECO:0007669"/>
    <property type="project" value="TreeGrafter"/>
</dbReference>
<dbReference type="PROSITE" id="PS50199">
    <property type="entry name" value="ZF_RANBP2_2"/>
    <property type="match status" value="3"/>
</dbReference>
<feature type="domain" description="RanBP2-type" evidence="8">
    <location>
        <begin position="1500"/>
        <end position="1529"/>
    </location>
</feature>
<dbReference type="EMBL" id="JNBS01003038">
    <property type="protein sequence ID" value="OQR88731.1"/>
    <property type="molecule type" value="Genomic_DNA"/>
</dbReference>
<dbReference type="PROSITE" id="PS50235">
    <property type="entry name" value="USP_3"/>
    <property type="match status" value="1"/>
</dbReference>
<organism evidence="12 13">
    <name type="scientific">Thraustotheca clavata</name>
    <dbReference type="NCBI Taxonomy" id="74557"/>
    <lineage>
        <taxon>Eukaryota</taxon>
        <taxon>Sar</taxon>
        <taxon>Stramenopiles</taxon>
        <taxon>Oomycota</taxon>
        <taxon>Saprolegniomycetes</taxon>
        <taxon>Saprolegniales</taxon>
        <taxon>Achlyaceae</taxon>
        <taxon>Thraustotheca</taxon>
    </lineage>
</organism>
<dbReference type="PROSITE" id="PS51186">
    <property type="entry name" value="GNAT"/>
    <property type="match status" value="1"/>
</dbReference>
<evidence type="ECO:0000259" key="11">
    <source>
        <dbReference type="PROSITE" id="PS51498"/>
    </source>
</evidence>
<dbReference type="InterPro" id="IPR003719">
    <property type="entry name" value="Phenazine_PhzF-like"/>
</dbReference>
<dbReference type="Gene3D" id="2.100.10.50">
    <property type="match status" value="2"/>
</dbReference>
<dbReference type="PROSITE" id="PS01358">
    <property type="entry name" value="ZF_RANBP2_1"/>
    <property type="match status" value="4"/>
</dbReference>
<dbReference type="GO" id="GO:0006508">
    <property type="term" value="P:proteolysis"/>
    <property type="evidence" value="ECO:0007669"/>
    <property type="project" value="UniProtKB-KW"/>
</dbReference>
<evidence type="ECO:0000256" key="7">
    <source>
        <dbReference type="SAM" id="MobiDB-lite"/>
    </source>
</evidence>
<keyword evidence="3 6" id="KW-0863">Zinc-finger</keyword>